<dbReference type="GO" id="GO:0005249">
    <property type="term" value="F:voltage-gated potassium channel activity"/>
    <property type="evidence" value="ECO:0007669"/>
    <property type="project" value="TreeGrafter"/>
</dbReference>
<feature type="domain" description="Cyclic nucleotide-binding" evidence="1">
    <location>
        <begin position="16"/>
        <end position="127"/>
    </location>
</feature>
<keyword evidence="4" id="KW-1185">Reference proteome</keyword>
<dbReference type="PANTHER" id="PTHR45689">
    <property type="entry name" value="I[[H]] CHANNEL, ISOFORM E"/>
    <property type="match status" value="1"/>
</dbReference>
<reference evidence="2 4" key="1">
    <citation type="journal article" date="2012" name="Nature">
        <title>Algal genomes reveal evolutionary mosaicism and the fate of nucleomorphs.</title>
        <authorList>
            <consortium name="DOE Joint Genome Institute"/>
            <person name="Curtis B.A."/>
            <person name="Tanifuji G."/>
            <person name="Burki F."/>
            <person name="Gruber A."/>
            <person name="Irimia M."/>
            <person name="Maruyama S."/>
            <person name="Arias M.C."/>
            <person name="Ball S.G."/>
            <person name="Gile G.H."/>
            <person name="Hirakawa Y."/>
            <person name="Hopkins J.F."/>
            <person name="Kuo A."/>
            <person name="Rensing S.A."/>
            <person name="Schmutz J."/>
            <person name="Symeonidi A."/>
            <person name="Elias M."/>
            <person name="Eveleigh R.J."/>
            <person name="Herman E.K."/>
            <person name="Klute M.J."/>
            <person name="Nakayama T."/>
            <person name="Obornik M."/>
            <person name="Reyes-Prieto A."/>
            <person name="Armbrust E.V."/>
            <person name="Aves S.J."/>
            <person name="Beiko R.G."/>
            <person name="Coutinho P."/>
            <person name="Dacks J.B."/>
            <person name="Durnford D.G."/>
            <person name="Fast N.M."/>
            <person name="Green B.R."/>
            <person name="Grisdale C.J."/>
            <person name="Hempel F."/>
            <person name="Henrissat B."/>
            <person name="Hoppner M.P."/>
            <person name="Ishida K."/>
            <person name="Kim E."/>
            <person name="Koreny L."/>
            <person name="Kroth P.G."/>
            <person name="Liu Y."/>
            <person name="Malik S.B."/>
            <person name="Maier U.G."/>
            <person name="McRose D."/>
            <person name="Mock T."/>
            <person name="Neilson J.A."/>
            <person name="Onodera N.T."/>
            <person name="Poole A.M."/>
            <person name="Pritham E.J."/>
            <person name="Richards T.A."/>
            <person name="Rocap G."/>
            <person name="Roy S.W."/>
            <person name="Sarai C."/>
            <person name="Schaack S."/>
            <person name="Shirato S."/>
            <person name="Slamovits C.H."/>
            <person name="Spencer D.F."/>
            <person name="Suzuki S."/>
            <person name="Worden A.Z."/>
            <person name="Zauner S."/>
            <person name="Barry K."/>
            <person name="Bell C."/>
            <person name="Bharti A.K."/>
            <person name="Crow J.A."/>
            <person name="Grimwood J."/>
            <person name="Kramer R."/>
            <person name="Lindquist E."/>
            <person name="Lucas S."/>
            <person name="Salamov A."/>
            <person name="McFadden G.I."/>
            <person name="Lane C.E."/>
            <person name="Keeling P.J."/>
            <person name="Gray M.W."/>
            <person name="Grigoriev I.V."/>
            <person name="Archibald J.M."/>
        </authorList>
    </citation>
    <scope>NUCLEOTIDE SEQUENCE</scope>
    <source>
        <strain evidence="2 4">CCMP2712</strain>
    </source>
</reference>
<dbReference type="CDD" id="cd00038">
    <property type="entry name" value="CAP_ED"/>
    <property type="match status" value="1"/>
</dbReference>
<dbReference type="GO" id="GO:0035725">
    <property type="term" value="P:sodium ion transmembrane transport"/>
    <property type="evidence" value="ECO:0007669"/>
    <property type="project" value="TreeGrafter"/>
</dbReference>
<evidence type="ECO:0000313" key="3">
    <source>
        <dbReference type="EnsemblProtists" id="EKX43400"/>
    </source>
</evidence>
<dbReference type="KEGG" id="gtt:GUITHDRAFT_153258"/>
<evidence type="ECO:0000313" key="4">
    <source>
        <dbReference type="Proteomes" id="UP000011087"/>
    </source>
</evidence>
<organism evidence="2">
    <name type="scientific">Guillardia theta (strain CCMP2712)</name>
    <name type="common">Cryptophyte</name>
    <dbReference type="NCBI Taxonomy" id="905079"/>
    <lineage>
        <taxon>Eukaryota</taxon>
        <taxon>Cryptophyceae</taxon>
        <taxon>Pyrenomonadales</taxon>
        <taxon>Geminigeraceae</taxon>
        <taxon>Guillardia</taxon>
    </lineage>
</organism>
<accession>L1J5P1</accession>
<dbReference type="Proteomes" id="UP000011087">
    <property type="component" value="Unassembled WGS sequence"/>
</dbReference>
<dbReference type="Pfam" id="PF00027">
    <property type="entry name" value="cNMP_binding"/>
    <property type="match status" value="1"/>
</dbReference>
<dbReference type="InterPro" id="IPR018490">
    <property type="entry name" value="cNMP-bd_dom_sf"/>
</dbReference>
<dbReference type="InterPro" id="IPR051413">
    <property type="entry name" value="K/Na_HCN_channel"/>
</dbReference>
<dbReference type="AlphaFoldDB" id="L1J5P1"/>
<evidence type="ECO:0000313" key="2">
    <source>
        <dbReference type="EMBL" id="EKX43400.1"/>
    </source>
</evidence>
<dbReference type="PANTHER" id="PTHR45689:SF14">
    <property type="entry name" value="CYCLIC NUCLEOTIDE-GATED CATION CHANNEL SUBUNIT A-LIKE PROTEIN"/>
    <property type="match status" value="1"/>
</dbReference>
<proteinExistence type="predicted"/>
<dbReference type="Gene3D" id="2.60.120.10">
    <property type="entry name" value="Jelly Rolls"/>
    <property type="match status" value="1"/>
</dbReference>
<sequence length="146" mass="16053">MSMDCDFKKSMASCQLFEAMGPSNRSVAISGMVLRTFESGETILEEGTIGTSMYFLDVGAARVIKKGLHVNDLYAGDFFGEGSFIATVATFKNQTKHFPANVLNRKRTASIIASEACRCLELSVKHFLTCFSDDDVSLQAVLRYLL</sequence>
<evidence type="ECO:0000259" key="1">
    <source>
        <dbReference type="PROSITE" id="PS50042"/>
    </source>
</evidence>
<reference evidence="4" key="2">
    <citation type="submission" date="2012-11" db="EMBL/GenBank/DDBJ databases">
        <authorList>
            <person name="Kuo A."/>
            <person name="Curtis B.A."/>
            <person name="Tanifuji G."/>
            <person name="Burki F."/>
            <person name="Gruber A."/>
            <person name="Irimia M."/>
            <person name="Maruyama S."/>
            <person name="Arias M.C."/>
            <person name="Ball S.G."/>
            <person name="Gile G.H."/>
            <person name="Hirakawa Y."/>
            <person name="Hopkins J.F."/>
            <person name="Rensing S.A."/>
            <person name="Schmutz J."/>
            <person name="Symeonidi A."/>
            <person name="Elias M."/>
            <person name="Eveleigh R.J."/>
            <person name="Herman E.K."/>
            <person name="Klute M.J."/>
            <person name="Nakayama T."/>
            <person name="Obornik M."/>
            <person name="Reyes-Prieto A."/>
            <person name="Armbrust E.V."/>
            <person name="Aves S.J."/>
            <person name="Beiko R.G."/>
            <person name="Coutinho P."/>
            <person name="Dacks J.B."/>
            <person name="Durnford D.G."/>
            <person name="Fast N.M."/>
            <person name="Green B.R."/>
            <person name="Grisdale C."/>
            <person name="Hempe F."/>
            <person name="Henrissat B."/>
            <person name="Hoppner M.P."/>
            <person name="Ishida K.-I."/>
            <person name="Kim E."/>
            <person name="Koreny L."/>
            <person name="Kroth P.G."/>
            <person name="Liu Y."/>
            <person name="Malik S.-B."/>
            <person name="Maier U.G."/>
            <person name="McRose D."/>
            <person name="Mock T."/>
            <person name="Neilson J.A."/>
            <person name="Onodera N.T."/>
            <person name="Poole A.M."/>
            <person name="Pritham E.J."/>
            <person name="Richards T.A."/>
            <person name="Rocap G."/>
            <person name="Roy S.W."/>
            <person name="Sarai C."/>
            <person name="Schaack S."/>
            <person name="Shirato S."/>
            <person name="Slamovits C.H."/>
            <person name="Spencer D.F."/>
            <person name="Suzuki S."/>
            <person name="Worden A.Z."/>
            <person name="Zauner S."/>
            <person name="Barry K."/>
            <person name="Bell C."/>
            <person name="Bharti A.K."/>
            <person name="Crow J.A."/>
            <person name="Grimwood J."/>
            <person name="Kramer R."/>
            <person name="Lindquist E."/>
            <person name="Lucas S."/>
            <person name="Salamov A."/>
            <person name="McFadden G.I."/>
            <person name="Lane C.E."/>
            <person name="Keeling P.J."/>
            <person name="Gray M.W."/>
            <person name="Grigoriev I.V."/>
            <person name="Archibald J.M."/>
        </authorList>
    </citation>
    <scope>NUCLEOTIDE SEQUENCE</scope>
    <source>
        <strain evidence="4">CCMP2712</strain>
    </source>
</reference>
<dbReference type="SUPFAM" id="SSF51206">
    <property type="entry name" value="cAMP-binding domain-like"/>
    <property type="match status" value="1"/>
</dbReference>
<dbReference type="OrthoDB" id="421226at2759"/>
<dbReference type="PaxDb" id="55529-EKX43400"/>
<dbReference type="GO" id="GO:0003254">
    <property type="term" value="P:regulation of membrane depolarization"/>
    <property type="evidence" value="ECO:0007669"/>
    <property type="project" value="TreeGrafter"/>
</dbReference>
<dbReference type="InterPro" id="IPR014710">
    <property type="entry name" value="RmlC-like_jellyroll"/>
</dbReference>
<dbReference type="GeneID" id="17300117"/>
<dbReference type="EnsemblProtists" id="EKX43400">
    <property type="protein sequence ID" value="EKX43400"/>
    <property type="gene ID" value="GUITHDRAFT_153258"/>
</dbReference>
<dbReference type="HOGENOM" id="CLU_1780987_0_0_1"/>
<dbReference type="PROSITE" id="PS50042">
    <property type="entry name" value="CNMP_BINDING_3"/>
    <property type="match status" value="1"/>
</dbReference>
<dbReference type="EMBL" id="JH993010">
    <property type="protein sequence ID" value="EKX43400.1"/>
    <property type="molecule type" value="Genomic_DNA"/>
</dbReference>
<name>L1J5P1_GUITC</name>
<dbReference type="InterPro" id="IPR000595">
    <property type="entry name" value="cNMP-bd_dom"/>
</dbReference>
<reference evidence="3" key="3">
    <citation type="submission" date="2016-03" db="UniProtKB">
        <authorList>
            <consortium name="EnsemblProtists"/>
        </authorList>
    </citation>
    <scope>IDENTIFICATION</scope>
</reference>
<dbReference type="GO" id="GO:0098855">
    <property type="term" value="C:HCN channel complex"/>
    <property type="evidence" value="ECO:0007669"/>
    <property type="project" value="TreeGrafter"/>
</dbReference>
<gene>
    <name evidence="2" type="ORF">GUITHDRAFT_153258</name>
</gene>
<dbReference type="RefSeq" id="XP_005830380.1">
    <property type="nucleotide sequence ID" value="XM_005830323.1"/>
</dbReference>
<dbReference type="SMART" id="SM00100">
    <property type="entry name" value="cNMP"/>
    <property type="match status" value="1"/>
</dbReference>
<protein>
    <recommendedName>
        <fullName evidence="1">Cyclic nucleotide-binding domain-containing protein</fullName>
    </recommendedName>
</protein>